<organism evidence="12 13">
    <name type="scientific">Candidatus Phocaeicola excrementipullorum</name>
    <dbReference type="NCBI Taxonomy" id="2838731"/>
    <lineage>
        <taxon>Bacteria</taxon>
        <taxon>Pseudomonadati</taxon>
        <taxon>Bacteroidota</taxon>
        <taxon>Bacteroidia</taxon>
        <taxon>Bacteroidales</taxon>
        <taxon>Bacteroidaceae</taxon>
        <taxon>Phocaeicola</taxon>
    </lineage>
</organism>
<dbReference type="Pfam" id="PF08544">
    <property type="entry name" value="GHMP_kinases_C"/>
    <property type="match status" value="1"/>
</dbReference>
<feature type="active site" evidence="9">
    <location>
        <position position="136"/>
    </location>
</feature>
<dbReference type="Gene3D" id="3.30.230.10">
    <property type="match status" value="1"/>
</dbReference>
<comment type="function">
    <text evidence="9">Catalyzes the phosphorylation of the position 2 hydroxy group of 4-diphosphocytidyl-2C-methyl-D-erythritol.</text>
</comment>
<evidence type="ECO:0000256" key="9">
    <source>
        <dbReference type="HAMAP-Rule" id="MF_00061"/>
    </source>
</evidence>
<protein>
    <recommendedName>
        <fullName evidence="3 9">4-diphosphocytidyl-2-C-methyl-D-erythritol kinase</fullName>
        <shortName evidence="9">CMK</shortName>
        <ecNumber evidence="2 9">2.7.1.148</ecNumber>
    </recommendedName>
    <alternativeName>
        <fullName evidence="8 9">4-(cytidine-5'-diphospho)-2-C-methyl-D-erythritol kinase</fullName>
    </alternativeName>
</protein>
<feature type="active site" evidence="9">
    <location>
        <position position="8"/>
    </location>
</feature>
<dbReference type="PIRSF" id="PIRSF010376">
    <property type="entry name" value="IspE"/>
    <property type="match status" value="1"/>
</dbReference>
<reference evidence="12" key="1">
    <citation type="journal article" date="2021" name="PeerJ">
        <title>Extensive microbial diversity within the chicken gut microbiome revealed by metagenomics and culture.</title>
        <authorList>
            <person name="Gilroy R."/>
            <person name="Ravi A."/>
            <person name="Getino M."/>
            <person name="Pursley I."/>
            <person name="Horton D.L."/>
            <person name="Alikhan N.F."/>
            <person name="Baker D."/>
            <person name="Gharbi K."/>
            <person name="Hall N."/>
            <person name="Watson M."/>
            <person name="Adriaenssens E.M."/>
            <person name="Foster-Nyarko E."/>
            <person name="Jarju S."/>
            <person name="Secka A."/>
            <person name="Antonio M."/>
            <person name="Oren A."/>
            <person name="Chaudhuri R.R."/>
            <person name="La Ragione R."/>
            <person name="Hildebrand F."/>
            <person name="Pallen M.J."/>
        </authorList>
    </citation>
    <scope>NUCLEOTIDE SEQUENCE</scope>
    <source>
        <strain evidence="12">8470</strain>
    </source>
</reference>
<dbReference type="Proteomes" id="UP000784286">
    <property type="component" value="Unassembled WGS sequence"/>
</dbReference>
<feature type="domain" description="GHMP kinase N-terminal" evidence="10">
    <location>
        <begin position="67"/>
        <end position="141"/>
    </location>
</feature>
<evidence type="ECO:0000256" key="8">
    <source>
        <dbReference type="ARBA" id="ARBA00032554"/>
    </source>
</evidence>
<evidence type="ECO:0000259" key="10">
    <source>
        <dbReference type="Pfam" id="PF00288"/>
    </source>
</evidence>
<dbReference type="InterPro" id="IPR014721">
    <property type="entry name" value="Ribsml_uS5_D2-typ_fold_subgr"/>
</dbReference>
<evidence type="ECO:0000256" key="6">
    <source>
        <dbReference type="ARBA" id="ARBA00022777"/>
    </source>
</evidence>
<dbReference type="InterPro" id="IPR020568">
    <property type="entry name" value="Ribosomal_Su5_D2-typ_SF"/>
</dbReference>
<evidence type="ECO:0000256" key="4">
    <source>
        <dbReference type="ARBA" id="ARBA00022679"/>
    </source>
</evidence>
<dbReference type="EC" id="2.7.1.148" evidence="2 9"/>
<feature type="domain" description="GHMP kinase C-terminal" evidence="11">
    <location>
        <begin position="194"/>
        <end position="263"/>
    </location>
</feature>
<dbReference type="NCBIfam" id="TIGR00154">
    <property type="entry name" value="ispE"/>
    <property type="match status" value="1"/>
</dbReference>
<evidence type="ECO:0000259" key="11">
    <source>
        <dbReference type="Pfam" id="PF08544"/>
    </source>
</evidence>
<keyword evidence="9" id="KW-0414">Isoprene biosynthesis</keyword>
<dbReference type="EMBL" id="JAHLFJ010000100">
    <property type="protein sequence ID" value="MBU3857091.1"/>
    <property type="molecule type" value="Genomic_DNA"/>
</dbReference>
<evidence type="ECO:0000313" key="12">
    <source>
        <dbReference type="EMBL" id="MBU3857091.1"/>
    </source>
</evidence>
<dbReference type="SUPFAM" id="SSF54211">
    <property type="entry name" value="Ribosomal protein S5 domain 2-like"/>
    <property type="match status" value="1"/>
</dbReference>
<comment type="pathway">
    <text evidence="9">Isoprenoid biosynthesis; isopentenyl diphosphate biosynthesis via DXP pathway; isopentenyl diphosphate from 1-deoxy-D-xylulose 5-phosphate: step 3/6.</text>
</comment>
<keyword evidence="6 9" id="KW-0418">Kinase</keyword>
<dbReference type="HAMAP" id="MF_00061">
    <property type="entry name" value="IspE"/>
    <property type="match status" value="1"/>
</dbReference>
<keyword evidence="5 9" id="KW-0547">Nucleotide-binding</keyword>
<sequence>MITFPNAKINLGLNVVEKRPDGYHNLETVFYPINLQDALEVNRLENTGEPYRLRVSGSTLDGSPEDNLVVKAYTLLSDAYSLPPVDIHLFKHIPTGAGLGGGSSDCAFMIKTLNEKFRLGMSIEEMEKHAARLGADCAFFIQNQPVFATGTGNVFERVSLSLADYTLVLVKPDISVSTREAYGGIRPRRPETSLKEIIRRPVEEWRDCMKNDFEESVFARHPEIAAIKDKLYDIGATYASMTGSGSAVYGLFRNRVENVSEQFAGCFCRQREMI</sequence>
<feature type="binding site" evidence="9">
    <location>
        <begin position="94"/>
        <end position="104"/>
    </location>
    <ligand>
        <name>ATP</name>
        <dbReference type="ChEBI" id="CHEBI:30616"/>
    </ligand>
</feature>
<dbReference type="PANTHER" id="PTHR43527">
    <property type="entry name" value="4-DIPHOSPHOCYTIDYL-2-C-METHYL-D-ERYTHRITOL KINASE, CHLOROPLASTIC"/>
    <property type="match status" value="1"/>
</dbReference>
<comment type="catalytic activity">
    <reaction evidence="9">
        <text>4-CDP-2-C-methyl-D-erythritol + ATP = 4-CDP-2-C-methyl-D-erythritol 2-phosphate + ADP + H(+)</text>
        <dbReference type="Rhea" id="RHEA:18437"/>
        <dbReference type="ChEBI" id="CHEBI:15378"/>
        <dbReference type="ChEBI" id="CHEBI:30616"/>
        <dbReference type="ChEBI" id="CHEBI:57823"/>
        <dbReference type="ChEBI" id="CHEBI:57919"/>
        <dbReference type="ChEBI" id="CHEBI:456216"/>
        <dbReference type="EC" id="2.7.1.148"/>
    </reaction>
</comment>
<proteinExistence type="inferred from homology"/>
<dbReference type="AlphaFoldDB" id="A0A948TPK9"/>
<dbReference type="InterPro" id="IPR004424">
    <property type="entry name" value="IspE"/>
</dbReference>
<comment type="similarity">
    <text evidence="1 9">Belongs to the GHMP kinase family. IspE subfamily.</text>
</comment>
<evidence type="ECO:0000256" key="5">
    <source>
        <dbReference type="ARBA" id="ARBA00022741"/>
    </source>
</evidence>
<dbReference type="GO" id="GO:0019288">
    <property type="term" value="P:isopentenyl diphosphate biosynthetic process, methylerythritol 4-phosphate pathway"/>
    <property type="evidence" value="ECO:0007669"/>
    <property type="project" value="UniProtKB-UniRule"/>
</dbReference>
<dbReference type="Pfam" id="PF00288">
    <property type="entry name" value="GHMP_kinases_N"/>
    <property type="match status" value="1"/>
</dbReference>
<dbReference type="Gene3D" id="3.30.70.890">
    <property type="entry name" value="GHMP kinase, C-terminal domain"/>
    <property type="match status" value="1"/>
</dbReference>
<dbReference type="InterPro" id="IPR006204">
    <property type="entry name" value="GHMP_kinase_N_dom"/>
</dbReference>
<evidence type="ECO:0000256" key="1">
    <source>
        <dbReference type="ARBA" id="ARBA00009684"/>
    </source>
</evidence>
<gene>
    <name evidence="9" type="primary">ispE</name>
    <name evidence="12" type="ORF">H9928_11225</name>
</gene>
<dbReference type="PANTHER" id="PTHR43527:SF2">
    <property type="entry name" value="4-DIPHOSPHOCYTIDYL-2-C-METHYL-D-ERYTHRITOL KINASE, CHLOROPLASTIC"/>
    <property type="match status" value="1"/>
</dbReference>
<keyword evidence="4 9" id="KW-0808">Transferase</keyword>
<dbReference type="GO" id="GO:0050515">
    <property type="term" value="F:4-(cytidine 5'-diphospho)-2-C-methyl-D-erythritol kinase activity"/>
    <property type="evidence" value="ECO:0007669"/>
    <property type="project" value="UniProtKB-UniRule"/>
</dbReference>
<reference evidence="12" key="2">
    <citation type="submission" date="2021-04" db="EMBL/GenBank/DDBJ databases">
        <authorList>
            <person name="Gilroy R."/>
        </authorList>
    </citation>
    <scope>NUCLEOTIDE SEQUENCE</scope>
    <source>
        <strain evidence="12">8470</strain>
    </source>
</reference>
<evidence type="ECO:0000256" key="7">
    <source>
        <dbReference type="ARBA" id="ARBA00022840"/>
    </source>
</evidence>
<evidence type="ECO:0000256" key="2">
    <source>
        <dbReference type="ARBA" id="ARBA00012052"/>
    </source>
</evidence>
<comment type="caution">
    <text evidence="12">The sequence shown here is derived from an EMBL/GenBank/DDBJ whole genome shotgun (WGS) entry which is preliminary data.</text>
</comment>
<dbReference type="SUPFAM" id="SSF55060">
    <property type="entry name" value="GHMP Kinase, C-terminal domain"/>
    <property type="match status" value="1"/>
</dbReference>
<keyword evidence="7 9" id="KW-0067">ATP-binding</keyword>
<evidence type="ECO:0000256" key="3">
    <source>
        <dbReference type="ARBA" id="ARBA00017473"/>
    </source>
</evidence>
<dbReference type="InterPro" id="IPR036554">
    <property type="entry name" value="GHMP_kinase_C_sf"/>
</dbReference>
<dbReference type="GO" id="GO:0016114">
    <property type="term" value="P:terpenoid biosynthetic process"/>
    <property type="evidence" value="ECO:0007669"/>
    <property type="project" value="UniProtKB-UniRule"/>
</dbReference>
<evidence type="ECO:0000313" key="13">
    <source>
        <dbReference type="Proteomes" id="UP000784286"/>
    </source>
</evidence>
<name>A0A948TPK9_9BACT</name>
<dbReference type="InterPro" id="IPR013750">
    <property type="entry name" value="GHMP_kinase_C_dom"/>
</dbReference>
<dbReference type="GO" id="GO:0005524">
    <property type="term" value="F:ATP binding"/>
    <property type="evidence" value="ECO:0007669"/>
    <property type="project" value="UniProtKB-UniRule"/>
</dbReference>
<accession>A0A948TPK9</accession>